<keyword evidence="1" id="KW-0732">Signal</keyword>
<dbReference type="InterPro" id="IPR011250">
    <property type="entry name" value="OMP/PagP_B-barrel"/>
</dbReference>
<feature type="signal peptide" evidence="1">
    <location>
        <begin position="1"/>
        <end position="32"/>
    </location>
</feature>
<name>A0A7Y2H312_UNCEI</name>
<proteinExistence type="predicted"/>
<evidence type="ECO:0000313" key="3">
    <source>
        <dbReference type="Proteomes" id="UP000547674"/>
    </source>
</evidence>
<dbReference type="SUPFAM" id="SSF56925">
    <property type="entry name" value="OMPA-like"/>
    <property type="match status" value="1"/>
</dbReference>
<feature type="non-terminal residue" evidence="2">
    <location>
        <position position="332"/>
    </location>
</feature>
<accession>A0A7Y2H312</accession>
<evidence type="ECO:0000256" key="1">
    <source>
        <dbReference type="SAM" id="SignalP"/>
    </source>
</evidence>
<reference evidence="2 3" key="1">
    <citation type="submission" date="2020-03" db="EMBL/GenBank/DDBJ databases">
        <title>Metabolic flexibility allows generalist bacteria to become dominant in a frequently disturbed ecosystem.</title>
        <authorList>
            <person name="Chen Y.-J."/>
            <person name="Leung P.M."/>
            <person name="Bay S.K."/>
            <person name="Hugenholtz P."/>
            <person name="Kessler A.J."/>
            <person name="Shelley G."/>
            <person name="Waite D.W."/>
            <person name="Cook P.L."/>
            <person name="Greening C."/>
        </authorList>
    </citation>
    <scope>NUCLEOTIDE SEQUENCE [LARGE SCALE GENOMIC DNA]</scope>
    <source>
        <strain evidence="2">SS_bin_28</strain>
    </source>
</reference>
<gene>
    <name evidence="2" type="ORF">HKN21_12530</name>
</gene>
<evidence type="ECO:0008006" key="4">
    <source>
        <dbReference type="Google" id="ProtNLM"/>
    </source>
</evidence>
<dbReference type="InterPro" id="IPR006311">
    <property type="entry name" value="TAT_signal"/>
</dbReference>
<feature type="chain" id="PRO_5030815451" description="Inverse autotransporter beta-domain domain-containing protein" evidence="1">
    <location>
        <begin position="33"/>
        <end position="332"/>
    </location>
</feature>
<comment type="caution">
    <text evidence="2">The sequence shown here is derived from an EMBL/GenBank/DDBJ whole genome shotgun (WGS) entry which is preliminary data.</text>
</comment>
<organism evidence="2 3">
    <name type="scientific">Eiseniibacteriota bacterium</name>
    <dbReference type="NCBI Taxonomy" id="2212470"/>
    <lineage>
        <taxon>Bacteria</taxon>
        <taxon>Candidatus Eiseniibacteriota</taxon>
    </lineage>
</organism>
<dbReference type="Proteomes" id="UP000547674">
    <property type="component" value="Unassembled WGS sequence"/>
</dbReference>
<dbReference type="PROSITE" id="PS51318">
    <property type="entry name" value="TAT"/>
    <property type="match status" value="1"/>
</dbReference>
<protein>
    <recommendedName>
        <fullName evidence="4">Inverse autotransporter beta-domain domain-containing protein</fullName>
    </recommendedName>
</protein>
<dbReference type="AlphaFoldDB" id="A0A7Y2H312"/>
<sequence>MIDFRNRTFLKSLGVVLVAASAVSVMALPASAQQLSAERLFLLAPQVTSGSGTIRLDGMGGFETAVPDENLEISMWDFGNNPAGFSQDRDSWNLEFRYGHAEFAERDRRLSGNDLSINDGTVRGGFYSRDKIGVGAQLDYAEVSTNSFSRVADSFRLSGFRVDGNTYLSEKLSLGARIGLSAENQEEFSSSVYRINHDNTSLRGGLGVSYDLVEGVKVGARGELIGTTVDGQSRGPFHTDNFDWSRPGGLVAVHGFLSRGRLQGGVDFTNQEINGEESVRISWSERFIFNPTPDELSTNLDTFTEKRTNEQLRTRWRLSINPRLSVSLATQN</sequence>
<evidence type="ECO:0000313" key="2">
    <source>
        <dbReference type="EMBL" id="NNF07580.1"/>
    </source>
</evidence>
<dbReference type="EMBL" id="JABDJR010000501">
    <property type="protein sequence ID" value="NNF07580.1"/>
    <property type="molecule type" value="Genomic_DNA"/>
</dbReference>